<dbReference type="EMBL" id="BART01009719">
    <property type="protein sequence ID" value="GAG80066.1"/>
    <property type="molecule type" value="Genomic_DNA"/>
</dbReference>
<evidence type="ECO:0000313" key="1">
    <source>
        <dbReference type="EMBL" id="GAG80066.1"/>
    </source>
</evidence>
<accession>X1C6N0</accession>
<comment type="caution">
    <text evidence="1">The sequence shown here is derived from an EMBL/GenBank/DDBJ whole genome shotgun (WGS) entry which is preliminary data.</text>
</comment>
<sequence length="31" mass="3755">MFVALAKKRRPYIDTFLFIYIVKDFLQATNM</sequence>
<feature type="non-terminal residue" evidence="1">
    <location>
        <position position="31"/>
    </location>
</feature>
<organism evidence="1">
    <name type="scientific">marine sediment metagenome</name>
    <dbReference type="NCBI Taxonomy" id="412755"/>
    <lineage>
        <taxon>unclassified sequences</taxon>
        <taxon>metagenomes</taxon>
        <taxon>ecological metagenomes</taxon>
    </lineage>
</organism>
<gene>
    <name evidence="1" type="ORF">S01H4_21447</name>
</gene>
<proteinExistence type="predicted"/>
<dbReference type="AlphaFoldDB" id="X1C6N0"/>
<protein>
    <submittedName>
        <fullName evidence="1">Uncharacterized protein</fullName>
    </submittedName>
</protein>
<name>X1C6N0_9ZZZZ</name>
<reference evidence="1" key="1">
    <citation type="journal article" date="2014" name="Front. Microbiol.">
        <title>High frequency of phylogenetically diverse reductive dehalogenase-homologous genes in deep subseafloor sedimentary metagenomes.</title>
        <authorList>
            <person name="Kawai M."/>
            <person name="Futagami T."/>
            <person name="Toyoda A."/>
            <person name="Takaki Y."/>
            <person name="Nishi S."/>
            <person name="Hori S."/>
            <person name="Arai W."/>
            <person name="Tsubouchi T."/>
            <person name="Morono Y."/>
            <person name="Uchiyama I."/>
            <person name="Ito T."/>
            <person name="Fujiyama A."/>
            <person name="Inagaki F."/>
            <person name="Takami H."/>
        </authorList>
    </citation>
    <scope>NUCLEOTIDE SEQUENCE</scope>
    <source>
        <strain evidence="1">Expedition CK06-06</strain>
    </source>
</reference>